<evidence type="ECO:0000313" key="10">
    <source>
        <dbReference type="EMBL" id="GGB20247.1"/>
    </source>
</evidence>
<dbReference type="InterPro" id="IPR034176">
    <property type="entry name" value="Peptidases_S8_13"/>
</dbReference>
<dbReference type="Proteomes" id="UP000651977">
    <property type="component" value="Unassembled WGS sequence"/>
</dbReference>
<dbReference type="PIRSF" id="PIRSF037893">
    <property type="entry name" value="Subtilisin_rel_Maqu_2796"/>
    <property type="match status" value="1"/>
</dbReference>
<evidence type="ECO:0000259" key="9">
    <source>
        <dbReference type="Pfam" id="PF00082"/>
    </source>
</evidence>
<accession>A0ABQ1I7A9</accession>
<dbReference type="PROSITE" id="PS51892">
    <property type="entry name" value="SUBTILASE"/>
    <property type="match status" value="1"/>
</dbReference>
<name>A0ABQ1I7A9_9ALTE</name>
<sequence length="848" mass="89859">MKTGIVLVLLSVLVACGGGGGGTVDQVETYSLSGDAYVLDNTVVDSDINDPNAYYSSNNSPATAQYLPPIAVVSGYLTSHATGISGDQFEFNNDELDIYRVDLEAGQRLFLEIADWEAAGERADFDLSLFTVDAQIEVASSAGVDKTELLTVETSGSYYLVVSAHTGTNQALSAGNYTLRLIAQNDASHLVSHHFSTQQDFVADEMIINHSQAAARSIDVNAYGLSVLSSGPTMSLYRDDGSVLSSSANARASMLGAPQSTKYAQKRRTLMKIKQMAHRFGPKNVSPNFIYHASALSNDPLVERQWHYKQINLGAAWQAMAGQIQNEVVVAVLDTGIYQSHPDLAAQLTDDGIDFISDTRISLDGDGIDYDPEDPGDQNGPNGSSSWHGTHVAGTIAAYTNNQLGVAGIAPNAKIMNLRVLGYEGGTTYDIAQAILYAAGLGNDSGRLPDKVASVINMSLGGESYDYVFDQAVQQAIAQGVIVVAAAGNESTSALSYPAAFANVIGVSAVDADKQLTSYSNFGSYIDIAAPGGDSRVDLDGDGYGDGVYSTYVNENGGSLSADYQYLNGTSMASPHVAGVVALMKQLNPNLDTDDFESLLVAGRLSDDLGSSGWDRSYGYGLLNAEKAVQSQIGIDDPERSYLSLSTGQISLNANQAEASFELSSVGLTQLSVISVQENAAWLVLDASATDGNGLGTYHIQVDRSGLSDGTYSTVITLNGSDGSSLLVSVSMMVTTQQAGDSGLVYTLLVDPFSNEVQYTQAVAMENGQFSFNFAEVAEGQYRLYVGTDNDNDYFLCDNGELCGAYPVRNDISLIDVKQNIAGLSLSIEPITTEELSALATSLRLNVK</sequence>
<dbReference type="RefSeq" id="WP_055733682.1">
    <property type="nucleotide sequence ID" value="NZ_BMDY01000034.1"/>
</dbReference>
<gene>
    <name evidence="10" type="ORF">GCM10007414_37070</name>
</gene>
<feature type="active site" description="Charge relay system" evidence="5">
    <location>
        <position position="334"/>
    </location>
</feature>
<dbReference type="Gene3D" id="2.60.120.380">
    <property type="match status" value="1"/>
</dbReference>
<reference evidence="11" key="1">
    <citation type="journal article" date="2019" name="Int. J. Syst. Evol. Microbiol.">
        <title>The Global Catalogue of Microorganisms (GCM) 10K type strain sequencing project: providing services to taxonomists for standard genome sequencing and annotation.</title>
        <authorList>
            <consortium name="The Broad Institute Genomics Platform"/>
            <consortium name="The Broad Institute Genome Sequencing Center for Infectious Disease"/>
            <person name="Wu L."/>
            <person name="Ma J."/>
        </authorList>
    </citation>
    <scope>NUCLEOTIDE SEQUENCE [LARGE SCALE GENOMIC DNA]</scope>
    <source>
        <strain evidence="11">CGMCC 1.10131</strain>
    </source>
</reference>
<evidence type="ECO:0000256" key="4">
    <source>
        <dbReference type="ARBA" id="ARBA00022825"/>
    </source>
</evidence>
<feature type="domain" description="Peptidase S8/S53" evidence="9">
    <location>
        <begin position="326"/>
        <end position="621"/>
    </location>
</feature>
<dbReference type="InterPro" id="IPR050131">
    <property type="entry name" value="Peptidase_S8_subtilisin-like"/>
</dbReference>
<dbReference type="PROSITE" id="PS00138">
    <property type="entry name" value="SUBTILASE_SER"/>
    <property type="match status" value="1"/>
</dbReference>
<dbReference type="SUPFAM" id="SSF52743">
    <property type="entry name" value="Subtilisin-like"/>
    <property type="match status" value="1"/>
</dbReference>
<feature type="active site" description="Charge relay system" evidence="5">
    <location>
        <position position="571"/>
    </location>
</feature>
<evidence type="ECO:0000313" key="11">
    <source>
        <dbReference type="Proteomes" id="UP000651977"/>
    </source>
</evidence>
<dbReference type="InterPro" id="IPR023828">
    <property type="entry name" value="Peptidase_S8_Ser-AS"/>
</dbReference>
<evidence type="ECO:0000256" key="3">
    <source>
        <dbReference type="ARBA" id="ARBA00022801"/>
    </source>
</evidence>
<dbReference type="Gene3D" id="3.40.50.200">
    <property type="entry name" value="Peptidase S8/S53 domain"/>
    <property type="match status" value="1"/>
</dbReference>
<protein>
    <recommendedName>
        <fullName evidence="9">Peptidase S8/S53 domain-containing protein</fullName>
    </recommendedName>
</protein>
<dbReference type="PROSITE" id="PS51257">
    <property type="entry name" value="PROKAR_LIPOPROTEIN"/>
    <property type="match status" value="1"/>
</dbReference>
<feature type="chain" id="PRO_5045560038" description="Peptidase S8/S53 domain-containing protein" evidence="8">
    <location>
        <begin position="18"/>
        <end position="848"/>
    </location>
</feature>
<keyword evidence="8" id="KW-0732">Signal</keyword>
<dbReference type="InterPro" id="IPR015500">
    <property type="entry name" value="Peptidase_S8_subtilisin-rel"/>
</dbReference>
<feature type="region of interest" description="Disordered" evidence="7">
    <location>
        <begin position="366"/>
        <end position="387"/>
    </location>
</feature>
<keyword evidence="2 5" id="KW-0645">Protease</keyword>
<evidence type="ECO:0000256" key="6">
    <source>
        <dbReference type="RuleBase" id="RU003355"/>
    </source>
</evidence>
<dbReference type="CDD" id="cd07496">
    <property type="entry name" value="Peptidases_S8_13"/>
    <property type="match status" value="1"/>
</dbReference>
<feature type="active site" description="Charge relay system" evidence="5">
    <location>
        <position position="388"/>
    </location>
</feature>
<feature type="compositionally biased region" description="Acidic residues" evidence="7">
    <location>
        <begin position="366"/>
        <end position="376"/>
    </location>
</feature>
<dbReference type="PROSITE" id="PS00136">
    <property type="entry name" value="SUBTILASE_ASP"/>
    <property type="match status" value="1"/>
</dbReference>
<evidence type="ECO:0000256" key="2">
    <source>
        <dbReference type="ARBA" id="ARBA00022670"/>
    </source>
</evidence>
<dbReference type="InterPro" id="IPR036852">
    <property type="entry name" value="Peptidase_S8/S53_dom_sf"/>
</dbReference>
<dbReference type="Pfam" id="PF00082">
    <property type="entry name" value="Peptidase_S8"/>
    <property type="match status" value="1"/>
</dbReference>
<dbReference type="PANTHER" id="PTHR43806">
    <property type="entry name" value="PEPTIDASE S8"/>
    <property type="match status" value="1"/>
</dbReference>
<dbReference type="InterPro" id="IPR023827">
    <property type="entry name" value="Peptidase_S8_Asp-AS"/>
</dbReference>
<proteinExistence type="inferred from homology"/>
<dbReference type="PANTHER" id="PTHR43806:SF11">
    <property type="entry name" value="CEREVISIN-RELATED"/>
    <property type="match status" value="1"/>
</dbReference>
<organism evidence="10 11">
    <name type="scientific">Agarivorans gilvus</name>
    <dbReference type="NCBI Taxonomy" id="680279"/>
    <lineage>
        <taxon>Bacteria</taxon>
        <taxon>Pseudomonadati</taxon>
        <taxon>Pseudomonadota</taxon>
        <taxon>Gammaproteobacteria</taxon>
        <taxon>Alteromonadales</taxon>
        <taxon>Alteromonadaceae</taxon>
        <taxon>Agarivorans</taxon>
    </lineage>
</organism>
<evidence type="ECO:0000256" key="1">
    <source>
        <dbReference type="ARBA" id="ARBA00011073"/>
    </source>
</evidence>
<dbReference type="InterPro" id="IPR000209">
    <property type="entry name" value="Peptidase_S8/S53_dom"/>
</dbReference>
<keyword evidence="11" id="KW-1185">Reference proteome</keyword>
<dbReference type="PRINTS" id="PR00723">
    <property type="entry name" value="SUBTILISIN"/>
</dbReference>
<comment type="similarity">
    <text evidence="1 5 6">Belongs to the peptidase S8 family.</text>
</comment>
<comment type="caution">
    <text evidence="10">The sequence shown here is derived from an EMBL/GenBank/DDBJ whole genome shotgun (WGS) entry which is preliminary data.</text>
</comment>
<feature type="signal peptide" evidence="8">
    <location>
        <begin position="1"/>
        <end position="17"/>
    </location>
</feature>
<dbReference type="InterPro" id="IPR022398">
    <property type="entry name" value="Peptidase_S8_His-AS"/>
</dbReference>
<dbReference type="EMBL" id="BMDY01000034">
    <property type="protein sequence ID" value="GGB20247.1"/>
    <property type="molecule type" value="Genomic_DNA"/>
</dbReference>
<evidence type="ECO:0000256" key="7">
    <source>
        <dbReference type="SAM" id="MobiDB-lite"/>
    </source>
</evidence>
<evidence type="ECO:0000256" key="8">
    <source>
        <dbReference type="SAM" id="SignalP"/>
    </source>
</evidence>
<dbReference type="PROSITE" id="PS00137">
    <property type="entry name" value="SUBTILASE_HIS"/>
    <property type="match status" value="1"/>
</dbReference>
<keyword evidence="4 5" id="KW-0720">Serine protease</keyword>
<dbReference type="InterPro" id="IPR017309">
    <property type="entry name" value="Pept_S8A_subtilisin_proteobac"/>
</dbReference>
<evidence type="ECO:0000256" key="5">
    <source>
        <dbReference type="PROSITE-ProRule" id="PRU01240"/>
    </source>
</evidence>
<keyword evidence="3 5" id="KW-0378">Hydrolase</keyword>